<dbReference type="PANTHER" id="PTHR45138:SF9">
    <property type="entry name" value="DIGUANYLATE CYCLASE DGCM-RELATED"/>
    <property type="match status" value="1"/>
</dbReference>
<gene>
    <name evidence="3" type="ORF">CJ191_03555</name>
</gene>
<dbReference type="InterPro" id="IPR000160">
    <property type="entry name" value="GGDEF_dom"/>
</dbReference>
<dbReference type="InterPro" id="IPR050469">
    <property type="entry name" value="Diguanylate_Cyclase"/>
</dbReference>
<dbReference type="RefSeq" id="WP_102198991.1">
    <property type="nucleotide sequence ID" value="NZ_PNHQ01000006.1"/>
</dbReference>
<dbReference type="PANTHER" id="PTHR45138">
    <property type="entry name" value="REGULATORY COMPONENTS OF SENSORY TRANSDUCTION SYSTEM"/>
    <property type="match status" value="1"/>
</dbReference>
<feature type="transmembrane region" description="Helical" evidence="1">
    <location>
        <begin position="156"/>
        <end position="176"/>
    </location>
</feature>
<organism evidence="3 4">
    <name type="scientific">Aerococcus viridans</name>
    <dbReference type="NCBI Taxonomy" id="1377"/>
    <lineage>
        <taxon>Bacteria</taxon>
        <taxon>Bacillati</taxon>
        <taxon>Bacillota</taxon>
        <taxon>Bacilli</taxon>
        <taxon>Lactobacillales</taxon>
        <taxon>Aerococcaceae</taxon>
        <taxon>Aerococcus</taxon>
    </lineage>
</organism>
<feature type="transmembrane region" description="Helical" evidence="1">
    <location>
        <begin position="6"/>
        <end position="24"/>
    </location>
</feature>
<dbReference type="GO" id="GO:0005886">
    <property type="term" value="C:plasma membrane"/>
    <property type="evidence" value="ECO:0007669"/>
    <property type="project" value="TreeGrafter"/>
</dbReference>
<evidence type="ECO:0000259" key="2">
    <source>
        <dbReference type="PROSITE" id="PS50887"/>
    </source>
</evidence>
<dbReference type="GO" id="GO:0043709">
    <property type="term" value="P:cell adhesion involved in single-species biofilm formation"/>
    <property type="evidence" value="ECO:0007669"/>
    <property type="project" value="TreeGrafter"/>
</dbReference>
<dbReference type="Pfam" id="PF00990">
    <property type="entry name" value="GGDEF"/>
    <property type="match status" value="1"/>
</dbReference>
<dbReference type="Gene3D" id="3.30.70.270">
    <property type="match status" value="1"/>
</dbReference>
<name>A0A2N6UEN2_9LACT</name>
<evidence type="ECO:0000313" key="4">
    <source>
        <dbReference type="Proteomes" id="UP000235701"/>
    </source>
</evidence>
<dbReference type="GO" id="GO:1902201">
    <property type="term" value="P:negative regulation of bacterial-type flagellum-dependent cell motility"/>
    <property type="evidence" value="ECO:0007669"/>
    <property type="project" value="TreeGrafter"/>
</dbReference>
<feature type="transmembrane region" description="Helical" evidence="1">
    <location>
        <begin position="36"/>
        <end position="56"/>
    </location>
</feature>
<dbReference type="InterPro" id="IPR043128">
    <property type="entry name" value="Rev_trsase/Diguanyl_cyclase"/>
</dbReference>
<evidence type="ECO:0000256" key="1">
    <source>
        <dbReference type="SAM" id="Phobius"/>
    </source>
</evidence>
<feature type="domain" description="GGDEF" evidence="2">
    <location>
        <begin position="215"/>
        <end position="348"/>
    </location>
</feature>
<keyword evidence="1" id="KW-0812">Transmembrane</keyword>
<feature type="transmembrane region" description="Helical" evidence="1">
    <location>
        <begin position="98"/>
        <end position="118"/>
    </location>
</feature>
<dbReference type="CDD" id="cd01949">
    <property type="entry name" value="GGDEF"/>
    <property type="match status" value="1"/>
</dbReference>
<dbReference type="PROSITE" id="PS50887">
    <property type="entry name" value="GGDEF"/>
    <property type="match status" value="1"/>
</dbReference>
<feature type="transmembrane region" description="Helical" evidence="1">
    <location>
        <begin position="130"/>
        <end position="149"/>
    </location>
</feature>
<dbReference type="Proteomes" id="UP000235701">
    <property type="component" value="Unassembled WGS sequence"/>
</dbReference>
<feature type="transmembrane region" description="Helical" evidence="1">
    <location>
        <begin position="68"/>
        <end position="91"/>
    </location>
</feature>
<dbReference type="SUPFAM" id="SSF55073">
    <property type="entry name" value="Nucleotide cyclase"/>
    <property type="match status" value="1"/>
</dbReference>
<keyword evidence="4" id="KW-1185">Reference proteome</keyword>
<sequence>MVVNVLANMAIIFIDIYFIWRWQYSIEERRNPTNNRFLFIGLQTVAGICLMLSSFIVEGVRFDFRPVLFAYTIVYLGKEIAYPSMILIAICRFLFGDLLVSSISLIIVFAYILLSLGLFDHFKEKFSPLLQLWILALATTVITIPISLVRLDEPPIIFVSYLLLAGLSSVFIYISYHFTKDLDKLYQSSVHGSLTTLYNARKLEEDLEKISRENHSYSVLILDIDNFKKLNDTYGHLVGNKALEEIGIVLNDLKSDLYDYYRYGGEEFVSLVFDWSGQKAIKLAEKIHQKISELFILSEDGEPISLTVSIGIAHRKSHEDMKTTLLRADQALYQAKLQGKNQTVSDKKKVNMC</sequence>
<proteinExistence type="predicted"/>
<comment type="caution">
    <text evidence="3">The sequence shown here is derived from an EMBL/GenBank/DDBJ whole genome shotgun (WGS) entry which is preliminary data.</text>
</comment>
<accession>A0A2N6UEN2</accession>
<protein>
    <submittedName>
        <fullName evidence="3">GGDEF domain-containing protein</fullName>
    </submittedName>
</protein>
<dbReference type="AlphaFoldDB" id="A0A2N6UEN2"/>
<dbReference type="NCBIfam" id="TIGR00254">
    <property type="entry name" value="GGDEF"/>
    <property type="match status" value="1"/>
</dbReference>
<keyword evidence="1" id="KW-0472">Membrane</keyword>
<dbReference type="GO" id="GO:0052621">
    <property type="term" value="F:diguanylate cyclase activity"/>
    <property type="evidence" value="ECO:0007669"/>
    <property type="project" value="TreeGrafter"/>
</dbReference>
<dbReference type="SMART" id="SM00267">
    <property type="entry name" value="GGDEF"/>
    <property type="match status" value="1"/>
</dbReference>
<dbReference type="OrthoDB" id="9759607at2"/>
<dbReference type="InterPro" id="IPR029787">
    <property type="entry name" value="Nucleotide_cyclase"/>
</dbReference>
<keyword evidence="1" id="KW-1133">Transmembrane helix</keyword>
<dbReference type="EMBL" id="PNHQ01000006">
    <property type="protein sequence ID" value="PMC80028.1"/>
    <property type="molecule type" value="Genomic_DNA"/>
</dbReference>
<evidence type="ECO:0000313" key="3">
    <source>
        <dbReference type="EMBL" id="PMC80028.1"/>
    </source>
</evidence>
<reference evidence="3 4" key="1">
    <citation type="submission" date="2017-09" db="EMBL/GenBank/DDBJ databases">
        <title>Bacterial strain isolated from the female urinary microbiota.</title>
        <authorList>
            <person name="Thomas-White K."/>
            <person name="Kumar N."/>
            <person name="Forster S."/>
            <person name="Putonti C."/>
            <person name="Lawley T."/>
            <person name="Wolfe A.J."/>
        </authorList>
    </citation>
    <scope>NUCLEOTIDE SEQUENCE [LARGE SCALE GENOMIC DNA]</scope>
    <source>
        <strain evidence="3 4">UMB0240</strain>
    </source>
</reference>